<dbReference type="Proteomes" id="UP000799429">
    <property type="component" value="Unassembled WGS sequence"/>
</dbReference>
<organism evidence="1 2">
    <name type="scientific">Patellaria atrata CBS 101060</name>
    <dbReference type="NCBI Taxonomy" id="1346257"/>
    <lineage>
        <taxon>Eukaryota</taxon>
        <taxon>Fungi</taxon>
        <taxon>Dikarya</taxon>
        <taxon>Ascomycota</taxon>
        <taxon>Pezizomycotina</taxon>
        <taxon>Dothideomycetes</taxon>
        <taxon>Dothideomycetes incertae sedis</taxon>
        <taxon>Patellariales</taxon>
        <taxon>Patellariaceae</taxon>
        <taxon>Patellaria</taxon>
    </lineage>
</organism>
<comment type="caution">
    <text evidence="1">The sequence shown here is derived from an EMBL/GenBank/DDBJ whole genome shotgun (WGS) entry which is preliminary data.</text>
</comment>
<gene>
    <name evidence="1" type="ORF">M501DRAFT_1061083</name>
</gene>
<evidence type="ECO:0000313" key="1">
    <source>
        <dbReference type="EMBL" id="KAF2835104.1"/>
    </source>
</evidence>
<evidence type="ECO:0000313" key="2">
    <source>
        <dbReference type="Proteomes" id="UP000799429"/>
    </source>
</evidence>
<proteinExistence type="predicted"/>
<dbReference type="AlphaFoldDB" id="A0A9P4S2S4"/>
<name>A0A9P4S2S4_9PEZI</name>
<protein>
    <submittedName>
        <fullName evidence="1">Uncharacterized protein</fullName>
    </submittedName>
</protein>
<reference evidence="1" key="1">
    <citation type="journal article" date="2020" name="Stud. Mycol.">
        <title>101 Dothideomycetes genomes: a test case for predicting lifestyles and emergence of pathogens.</title>
        <authorList>
            <person name="Haridas S."/>
            <person name="Albert R."/>
            <person name="Binder M."/>
            <person name="Bloem J."/>
            <person name="Labutti K."/>
            <person name="Salamov A."/>
            <person name="Andreopoulos B."/>
            <person name="Baker S."/>
            <person name="Barry K."/>
            <person name="Bills G."/>
            <person name="Bluhm B."/>
            <person name="Cannon C."/>
            <person name="Castanera R."/>
            <person name="Culley D."/>
            <person name="Daum C."/>
            <person name="Ezra D."/>
            <person name="Gonzalez J."/>
            <person name="Henrissat B."/>
            <person name="Kuo A."/>
            <person name="Liang C."/>
            <person name="Lipzen A."/>
            <person name="Lutzoni F."/>
            <person name="Magnuson J."/>
            <person name="Mondo S."/>
            <person name="Nolan M."/>
            <person name="Ohm R."/>
            <person name="Pangilinan J."/>
            <person name="Park H.-J."/>
            <person name="Ramirez L."/>
            <person name="Alfaro M."/>
            <person name="Sun H."/>
            <person name="Tritt A."/>
            <person name="Yoshinaga Y."/>
            <person name="Zwiers L.-H."/>
            <person name="Turgeon B."/>
            <person name="Goodwin S."/>
            <person name="Spatafora J."/>
            <person name="Crous P."/>
            <person name="Grigoriev I."/>
        </authorList>
    </citation>
    <scope>NUCLEOTIDE SEQUENCE</scope>
    <source>
        <strain evidence="1">CBS 101060</strain>
    </source>
</reference>
<keyword evidence="2" id="KW-1185">Reference proteome</keyword>
<sequence>MLRPEIEGGQYSQLRRPSWSWISTQSPVTYWDDIKTLSLGPLPFDPEEQNSFTTCAFTVRESQRRPVSCKFDVQLADNNPFGEVSSATLTIQSYSRVALLRYTYNSMANETAKRHDPYKYKVEVDGTELQVFADYALGNEGSRQIPDSSFATLLLIHPQITLIIKPTNYIPRTPDEPRRSFRGMLRKFRWVQGRHNGGSKRPMGKGGHW</sequence>
<dbReference type="EMBL" id="MU006111">
    <property type="protein sequence ID" value="KAF2835104.1"/>
    <property type="molecule type" value="Genomic_DNA"/>
</dbReference>
<accession>A0A9P4S2S4</accession>
<dbReference type="OrthoDB" id="5347061at2759"/>